<dbReference type="AlphaFoldDB" id="A0A852R7R9"/>
<gene>
    <name evidence="2" type="ORF">BJ960_001741</name>
</gene>
<reference evidence="2 3" key="1">
    <citation type="submission" date="2020-07" db="EMBL/GenBank/DDBJ databases">
        <title>Sequencing the genomes of 1000 actinobacteria strains.</title>
        <authorList>
            <person name="Klenk H.-P."/>
        </authorList>
    </citation>
    <scope>NUCLEOTIDE SEQUENCE [LARGE SCALE GENOMIC DNA]</scope>
    <source>
        <strain evidence="2 3">DSM 17380</strain>
    </source>
</reference>
<comment type="caution">
    <text evidence="2">The sequence shown here is derived from an EMBL/GenBank/DDBJ whole genome shotgun (WGS) entry which is preliminary data.</text>
</comment>
<name>A0A852R7R9_9MICO</name>
<accession>A0A852R7R9</accession>
<protein>
    <submittedName>
        <fullName evidence="2">Uncharacterized protein</fullName>
    </submittedName>
</protein>
<dbReference type="RefSeq" id="WP_185986996.1">
    <property type="nucleotide sequence ID" value="NZ_BAAALZ010000001.1"/>
</dbReference>
<dbReference type="EMBL" id="JACCBD010000001">
    <property type="protein sequence ID" value="NYD26938.1"/>
    <property type="molecule type" value="Genomic_DNA"/>
</dbReference>
<proteinExistence type="predicted"/>
<organism evidence="2 3">
    <name type="scientific">Leucobacter aridicollis</name>
    <dbReference type="NCBI Taxonomy" id="283878"/>
    <lineage>
        <taxon>Bacteria</taxon>
        <taxon>Bacillati</taxon>
        <taxon>Actinomycetota</taxon>
        <taxon>Actinomycetes</taxon>
        <taxon>Micrococcales</taxon>
        <taxon>Microbacteriaceae</taxon>
        <taxon>Leucobacter</taxon>
    </lineage>
</organism>
<dbReference type="Proteomes" id="UP000586095">
    <property type="component" value="Unassembled WGS sequence"/>
</dbReference>
<keyword evidence="3" id="KW-1185">Reference proteome</keyword>
<feature type="region of interest" description="Disordered" evidence="1">
    <location>
        <begin position="1"/>
        <end position="32"/>
    </location>
</feature>
<sequence>MIEMSVTPPPAAAPTATIQRRHRRPKVTPASQITTTACPALRLRSARRHGYGYLAAVPYAPLSVDPLAAQREGGARELAVSSIIGLPTVVLACPGSATRFAERRT</sequence>
<evidence type="ECO:0000313" key="2">
    <source>
        <dbReference type="EMBL" id="NYD26938.1"/>
    </source>
</evidence>
<evidence type="ECO:0000256" key="1">
    <source>
        <dbReference type="SAM" id="MobiDB-lite"/>
    </source>
</evidence>
<evidence type="ECO:0000313" key="3">
    <source>
        <dbReference type="Proteomes" id="UP000586095"/>
    </source>
</evidence>